<keyword evidence="2" id="KW-1185">Reference proteome</keyword>
<accession>A0A3L8P6E7</accession>
<evidence type="ECO:0000313" key="2">
    <source>
        <dbReference type="Proteomes" id="UP000281708"/>
    </source>
</evidence>
<name>A0A3L8P6E7_9ACTN</name>
<proteinExistence type="predicted"/>
<dbReference type="Proteomes" id="UP000281708">
    <property type="component" value="Unassembled WGS sequence"/>
</dbReference>
<protein>
    <submittedName>
        <fullName evidence="1">Uncharacterized protein</fullName>
    </submittedName>
</protein>
<dbReference type="AlphaFoldDB" id="A0A3L8P6E7"/>
<evidence type="ECO:0000313" key="1">
    <source>
        <dbReference type="EMBL" id="RLV50986.1"/>
    </source>
</evidence>
<dbReference type="EMBL" id="RDBE01000001">
    <property type="protein sequence ID" value="RLV50986.1"/>
    <property type="molecule type" value="Genomic_DNA"/>
</dbReference>
<reference evidence="1 2" key="1">
    <citation type="submission" date="2018-10" db="EMBL/GenBank/DDBJ databases">
        <title>Marmoricola sp. 4Q3S-7 whole genome shotgun sequence.</title>
        <authorList>
            <person name="Li F."/>
        </authorList>
    </citation>
    <scope>NUCLEOTIDE SEQUENCE [LARGE SCALE GENOMIC DNA]</scope>
    <source>
        <strain evidence="1 2">4Q3S-7</strain>
    </source>
</reference>
<sequence length="171" mass="18344">MTMGQVTVANDVVDAQGYKLALTRDGVQEIQGDLPRGADLLMWGGEPAFVVAVLEPAVAPGAVPEDVGLALHRAVDRLYDVTRSGEEVDHPALGEVSAEWVHGPALTELGLLVSVDLDGAGFSMAMLETMVRILTEELATADAHTYLFAAPLDLDRHTPLWEPRTTSERSE</sequence>
<gene>
    <name evidence="1" type="ORF">D9V37_03385</name>
</gene>
<organism evidence="1 2">
    <name type="scientific">Nocardioides mangrovicus</name>
    <dbReference type="NCBI Taxonomy" id="2478913"/>
    <lineage>
        <taxon>Bacteria</taxon>
        <taxon>Bacillati</taxon>
        <taxon>Actinomycetota</taxon>
        <taxon>Actinomycetes</taxon>
        <taxon>Propionibacteriales</taxon>
        <taxon>Nocardioidaceae</taxon>
        <taxon>Nocardioides</taxon>
    </lineage>
</organism>
<comment type="caution">
    <text evidence="1">The sequence shown here is derived from an EMBL/GenBank/DDBJ whole genome shotgun (WGS) entry which is preliminary data.</text>
</comment>